<feature type="compositionally biased region" description="Low complexity" evidence="7">
    <location>
        <begin position="543"/>
        <end position="576"/>
    </location>
</feature>
<gene>
    <name evidence="10" type="ORF">OVA965_LOCUS8217</name>
    <name evidence="11" type="ORF">TMI583_LOCUS8213</name>
</gene>
<evidence type="ECO:0000256" key="4">
    <source>
        <dbReference type="ARBA" id="ARBA00023034"/>
    </source>
</evidence>
<reference evidence="11" key="1">
    <citation type="submission" date="2021-02" db="EMBL/GenBank/DDBJ databases">
        <authorList>
            <person name="Nowell W R."/>
        </authorList>
    </citation>
    <scope>NUCLEOTIDE SEQUENCE</scope>
</reference>
<dbReference type="Proteomes" id="UP000677228">
    <property type="component" value="Unassembled WGS sequence"/>
</dbReference>
<dbReference type="Pfam" id="PF01370">
    <property type="entry name" value="Epimerase"/>
    <property type="match status" value="1"/>
</dbReference>
<dbReference type="InterPro" id="IPR008152">
    <property type="entry name" value="Clathrin_a/b/g-adaptin_app_Ig"/>
</dbReference>
<comment type="caution">
    <text evidence="11">The sequence shown here is derived from an EMBL/GenBank/DDBJ whole genome shotgun (WGS) entry which is preliminary data.</text>
</comment>
<sequence>MKFPDLSISNPLRLRELIRLIRSAKTAAEERVIVSKELAHIRDSFRVEDNTWRCRNVAKLLYIQMLGYDAHYGRLECIRLIASQRFTDKRIGYLGVMLLLDEKQDIHVLITNSLKIKVPELMDIFLPSVRGLITEKNHGILLTATALITEMCYKSTEALQHFRKLVPNLVRILKTLILSGYSPEHDVSGISDPFLQVRLLRLMRIIGKNDTEASDTMNDILAQVATNTENSKNVGNAILYEAVLTIMDIKSESGLRVLAVNILGRFLINNDKNIRYVALNTLLRVVHVDNNAVQRHRSTIVECLKDADVSIKRRAMELCFALINANNIRTMTNEMFTFLSICELDFKADCTSNMFLAIERFAPSKRWHVDQIMKILTTAGNSVRDDIVSSLIGIISCAPDLHGYITQQLYKLINDSITQQPLVQVASWSLGEYGDVITSGQLETDDDSAHINEADVVNVLEKVLNWTLSTIVTREYAINALMKLSTRFPSCSDRIQTVMTIYTCNMNLELQTRAVEYTSLFTKHNSLRSSIVERMPVVVNNQMQSSVNEQQQQQQSTDDNVQTAASSESSTLNSNSKPAEENPLHILDEIQPVVINDIANGNMNNNILDLFGSISTPVAITPPDEFLFGSALSTTNVTNNPTNLKSSTIPNMNAIDKNGLRVVFSFERHAINLIINLEASNLTSSIMKNFVFKAAVLKTFNLELLSPSGTDIPPNNSDSIRQIIRLSNPNKVIFYSYYYLVYLMSIIIGGGTGFVGRRLITLLREKGFNNITVVSRGTVNTGTEKLTWDDVKLGKVPSDIRAIVNLAGAPLLNFRRRWTEEYKNEVIESRLGTTKKFADLIINKLDKKPDVYISMSGVSFYKPDSVKEYTETSSGGDYDFLSHLANDWENASEQIEKAGVRRIILRAGVVLGSSGGMIASLYWPFFFGFGGPISTGQQYFPWIHIDDLCYLIIYAIENSNVRGILNAVAPDIVTNKQFSQTFASSFYPPRPVLLPMPGIVMRFLLGEDRAVMALEGQKVIPQRTLESGFKFKYQTIKEASQHLSRLFI</sequence>
<dbReference type="GO" id="GO:0016192">
    <property type="term" value="P:vesicle-mediated transport"/>
    <property type="evidence" value="ECO:0007669"/>
    <property type="project" value="InterPro"/>
</dbReference>
<evidence type="ECO:0000256" key="2">
    <source>
        <dbReference type="ARBA" id="ARBA00022448"/>
    </source>
</evidence>
<dbReference type="NCBIfam" id="TIGR01777">
    <property type="entry name" value="yfcH"/>
    <property type="match status" value="1"/>
</dbReference>
<dbReference type="InterPro" id="IPR008153">
    <property type="entry name" value="GAE_dom"/>
</dbReference>
<evidence type="ECO:0000313" key="10">
    <source>
        <dbReference type="EMBL" id="CAF0872706.1"/>
    </source>
</evidence>
<evidence type="ECO:0000313" key="12">
    <source>
        <dbReference type="Proteomes" id="UP000682733"/>
    </source>
</evidence>
<evidence type="ECO:0000256" key="3">
    <source>
        <dbReference type="ARBA" id="ARBA00022927"/>
    </source>
</evidence>
<dbReference type="PANTHER" id="PTHR22780">
    <property type="entry name" value="ADAPTIN, ALPHA/GAMMA/EPSILON"/>
    <property type="match status" value="1"/>
</dbReference>
<dbReference type="Pfam" id="PF01602">
    <property type="entry name" value="Adaptin_N"/>
    <property type="match status" value="2"/>
</dbReference>
<dbReference type="InterPro" id="IPR001509">
    <property type="entry name" value="Epimerase_deHydtase"/>
</dbReference>
<evidence type="ECO:0000256" key="8">
    <source>
        <dbReference type="SAM" id="Phobius"/>
    </source>
</evidence>
<keyword evidence="2" id="KW-0813">Transport</keyword>
<dbReference type="Proteomes" id="UP000682733">
    <property type="component" value="Unassembled WGS sequence"/>
</dbReference>
<dbReference type="Pfam" id="PF08338">
    <property type="entry name" value="DUF1731"/>
    <property type="match status" value="1"/>
</dbReference>
<dbReference type="Gene3D" id="3.40.50.720">
    <property type="entry name" value="NAD(P)-binding Rossmann-like Domain"/>
    <property type="match status" value="1"/>
</dbReference>
<keyword evidence="8" id="KW-0812">Transmembrane</keyword>
<dbReference type="AlphaFoldDB" id="A0A8S2HJU3"/>
<dbReference type="GO" id="GO:0030117">
    <property type="term" value="C:membrane coat"/>
    <property type="evidence" value="ECO:0007669"/>
    <property type="project" value="InterPro"/>
</dbReference>
<comment type="subcellular location">
    <subcellularLocation>
        <location evidence="6">Endomembrane system</location>
        <topology evidence="6">Peripheral membrane protein</topology>
        <orientation evidence="6">Cytoplasmic side</orientation>
    </subcellularLocation>
    <subcellularLocation>
        <location evidence="1">Golgi apparatus</location>
    </subcellularLocation>
</comment>
<keyword evidence="8" id="KW-1133">Transmembrane helix</keyword>
<keyword evidence="3" id="KW-0653">Protein transport</keyword>
<dbReference type="InterPro" id="IPR011989">
    <property type="entry name" value="ARM-like"/>
</dbReference>
<dbReference type="InterPro" id="IPR050840">
    <property type="entry name" value="Adaptor_Complx_Large_Subunit"/>
</dbReference>
<dbReference type="PROSITE" id="PS50180">
    <property type="entry name" value="GAE"/>
    <property type="match status" value="1"/>
</dbReference>
<feature type="transmembrane region" description="Helical" evidence="8">
    <location>
        <begin position="737"/>
        <end position="756"/>
    </location>
</feature>
<dbReference type="SUPFAM" id="SSF51735">
    <property type="entry name" value="NAD(P)-binding Rossmann-fold domains"/>
    <property type="match status" value="1"/>
</dbReference>
<dbReference type="InterPro" id="IPR016024">
    <property type="entry name" value="ARM-type_fold"/>
</dbReference>
<dbReference type="Gene3D" id="1.25.10.10">
    <property type="entry name" value="Leucine-rich Repeat Variant"/>
    <property type="match status" value="2"/>
</dbReference>
<dbReference type="EMBL" id="CAJNOK010002734">
    <property type="protein sequence ID" value="CAF0872706.1"/>
    <property type="molecule type" value="Genomic_DNA"/>
</dbReference>
<keyword evidence="5 8" id="KW-0472">Membrane</keyword>
<evidence type="ECO:0000256" key="7">
    <source>
        <dbReference type="SAM" id="MobiDB-lite"/>
    </source>
</evidence>
<organism evidence="11 12">
    <name type="scientific">Didymodactylos carnosus</name>
    <dbReference type="NCBI Taxonomy" id="1234261"/>
    <lineage>
        <taxon>Eukaryota</taxon>
        <taxon>Metazoa</taxon>
        <taxon>Spiralia</taxon>
        <taxon>Gnathifera</taxon>
        <taxon>Rotifera</taxon>
        <taxon>Eurotatoria</taxon>
        <taxon>Bdelloidea</taxon>
        <taxon>Philodinida</taxon>
        <taxon>Philodinidae</taxon>
        <taxon>Didymodactylos</taxon>
    </lineage>
</organism>
<evidence type="ECO:0000256" key="1">
    <source>
        <dbReference type="ARBA" id="ARBA00004555"/>
    </source>
</evidence>
<dbReference type="InterPro" id="IPR013549">
    <property type="entry name" value="DUF1731"/>
</dbReference>
<evidence type="ECO:0000313" key="11">
    <source>
        <dbReference type="EMBL" id="CAF3657520.1"/>
    </source>
</evidence>
<dbReference type="SUPFAM" id="SSF49348">
    <property type="entry name" value="Clathrin adaptor appendage domain"/>
    <property type="match status" value="1"/>
</dbReference>
<evidence type="ECO:0000256" key="6">
    <source>
        <dbReference type="ARBA" id="ARBA00029433"/>
    </source>
</evidence>
<feature type="domain" description="GAE" evidence="9">
    <location>
        <begin position="647"/>
        <end position="764"/>
    </location>
</feature>
<dbReference type="GO" id="GO:0005794">
    <property type="term" value="C:Golgi apparatus"/>
    <property type="evidence" value="ECO:0007669"/>
    <property type="project" value="UniProtKB-SubCell"/>
</dbReference>
<dbReference type="Pfam" id="PF02883">
    <property type="entry name" value="Alpha_adaptinC2"/>
    <property type="match status" value="1"/>
</dbReference>
<dbReference type="Gene3D" id="2.60.40.1230">
    <property type="match status" value="1"/>
</dbReference>
<dbReference type="GO" id="GO:0006886">
    <property type="term" value="P:intracellular protein transport"/>
    <property type="evidence" value="ECO:0007669"/>
    <property type="project" value="InterPro"/>
</dbReference>
<dbReference type="InterPro" id="IPR010099">
    <property type="entry name" value="SDR39U1"/>
</dbReference>
<accession>A0A8S2HJU3</accession>
<protein>
    <recommendedName>
        <fullName evidence="9">GAE domain-containing protein</fullName>
    </recommendedName>
</protein>
<dbReference type="InterPro" id="IPR002553">
    <property type="entry name" value="Clathrin/coatomer_adapt-like_N"/>
</dbReference>
<feature type="transmembrane region" description="Helical" evidence="8">
    <location>
        <begin position="903"/>
        <end position="927"/>
    </location>
</feature>
<dbReference type="SUPFAM" id="SSF48371">
    <property type="entry name" value="ARM repeat"/>
    <property type="match status" value="1"/>
</dbReference>
<feature type="region of interest" description="Disordered" evidence="7">
    <location>
        <begin position="543"/>
        <end position="580"/>
    </location>
</feature>
<evidence type="ECO:0000256" key="5">
    <source>
        <dbReference type="ARBA" id="ARBA00023136"/>
    </source>
</evidence>
<name>A0A8S2HJU3_9BILA</name>
<dbReference type="InterPro" id="IPR036291">
    <property type="entry name" value="NAD(P)-bd_dom_sf"/>
</dbReference>
<dbReference type="SMART" id="SM00809">
    <property type="entry name" value="Alpha_adaptinC2"/>
    <property type="match status" value="1"/>
</dbReference>
<dbReference type="CDD" id="cd05242">
    <property type="entry name" value="SDR_a8"/>
    <property type="match status" value="1"/>
</dbReference>
<dbReference type="InterPro" id="IPR013041">
    <property type="entry name" value="Clathrin_app_Ig-like_sf"/>
</dbReference>
<dbReference type="EMBL" id="CAJOBA010002735">
    <property type="protein sequence ID" value="CAF3657520.1"/>
    <property type="molecule type" value="Genomic_DNA"/>
</dbReference>
<evidence type="ECO:0000259" key="9">
    <source>
        <dbReference type="PROSITE" id="PS50180"/>
    </source>
</evidence>
<keyword evidence="4" id="KW-0333">Golgi apparatus</keyword>
<proteinExistence type="predicted"/>